<dbReference type="EMBL" id="JZKH01000111">
    <property type="protein sequence ID" value="KJS58428.1"/>
    <property type="molecule type" value="Genomic_DNA"/>
</dbReference>
<sequence length="92" mass="9316">MRRAGRAASCAPGGSGARPPPSASGRAGPAAGRGPGRPGCCRERATGRPGERVHALRPRPGAGAVRRGSRGTAWPRPLGPLRSRNPPPVLSI</sequence>
<organism evidence="2 3">
    <name type="scientific">Streptomyces rubellomurinus (strain ATCC 31215)</name>
    <dbReference type="NCBI Taxonomy" id="359131"/>
    <lineage>
        <taxon>Bacteria</taxon>
        <taxon>Bacillati</taxon>
        <taxon>Actinomycetota</taxon>
        <taxon>Actinomycetes</taxon>
        <taxon>Kitasatosporales</taxon>
        <taxon>Streptomycetaceae</taxon>
        <taxon>Streptomyces</taxon>
    </lineage>
</organism>
<evidence type="ECO:0000313" key="2">
    <source>
        <dbReference type="EMBL" id="KJS58428.1"/>
    </source>
</evidence>
<gene>
    <name evidence="2" type="ORF">VM95_33335</name>
</gene>
<dbReference type="Proteomes" id="UP000033699">
    <property type="component" value="Unassembled WGS sequence"/>
</dbReference>
<name>A0A0F2T5E7_STRR3</name>
<feature type="compositionally biased region" description="Basic and acidic residues" evidence="1">
    <location>
        <begin position="40"/>
        <end position="54"/>
    </location>
</feature>
<dbReference type="AlphaFoldDB" id="A0A0F2T5E7"/>
<accession>A0A0F2T5E7</accession>
<evidence type="ECO:0000313" key="3">
    <source>
        <dbReference type="Proteomes" id="UP000033699"/>
    </source>
</evidence>
<keyword evidence="3" id="KW-1185">Reference proteome</keyword>
<reference evidence="2 3" key="1">
    <citation type="submission" date="2015-02" db="EMBL/GenBank/DDBJ databases">
        <authorList>
            <person name="Ju K.-S."/>
            <person name="Doroghazi J.R."/>
            <person name="Metcalf W."/>
        </authorList>
    </citation>
    <scope>NUCLEOTIDE SEQUENCE [LARGE SCALE GENOMIC DNA]</scope>
    <source>
        <strain evidence="2 3">ATCC 31215</strain>
    </source>
</reference>
<proteinExistence type="predicted"/>
<feature type="compositionally biased region" description="Low complexity" evidence="1">
    <location>
        <begin position="1"/>
        <end position="12"/>
    </location>
</feature>
<comment type="caution">
    <text evidence="2">The sequence shown here is derived from an EMBL/GenBank/DDBJ whole genome shotgun (WGS) entry which is preliminary data.</text>
</comment>
<protein>
    <submittedName>
        <fullName evidence="2">Uncharacterized protein</fullName>
    </submittedName>
</protein>
<feature type="region of interest" description="Disordered" evidence="1">
    <location>
        <begin position="1"/>
        <end position="92"/>
    </location>
</feature>
<feature type="compositionally biased region" description="Low complexity" evidence="1">
    <location>
        <begin position="58"/>
        <end position="73"/>
    </location>
</feature>
<evidence type="ECO:0000256" key="1">
    <source>
        <dbReference type="SAM" id="MobiDB-lite"/>
    </source>
</evidence>